<sequence>MFKTIRFAAIAATASLIAVPALAQSSPVLGTWATAVDVQGQKIEAEMTFSQAGGAYAVAIKDGPMPGAPADAPPMESKISDVVVDGSKFTFKRALTTPQGAMNLTYTGTVEGDKLTGEVGSDFGPIAITGTRK</sequence>
<evidence type="ECO:0000256" key="1">
    <source>
        <dbReference type="SAM" id="SignalP"/>
    </source>
</evidence>
<name>A0ABS5W5K6_9SPHN</name>
<accession>A0ABS5W5K6</accession>
<dbReference type="Proteomes" id="UP000811255">
    <property type="component" value="Unassembled WGS sequence"/>
</dbReference>
<comment type="caution">
    <text evidence="2">The sequence shown here is derived from an EMBL/GenBank/DDBJ whole genome shotgun (WGS) entry which is preliminary data.</text>
</comment>
<evidence type="ECO:0000313" key="2">
    <source>
        <dbReference type="EMBL" id="MBT2134984.1"/>
    </source>
</evidence>
<proteinExistence type="predicted"/>
<feature type="chain" id="PRO_5045993205" description="DUF2147 domain-containing protein" evidence="1">
    <location>
        <begin position="24"/>
        <end position="133"/>
    </location>
</feature>
<evidence type="ECO:0000313" key="3">
    <source>
        <dbReference type="Proteomes" id="UP000811255"/>
    </source>
</evidence>
<dbReference type="RefSeq" id="WP_214536583.1">
    <property type="nucleotide sequence ID" value="NZ_JAHFVK010000002.1"/>
</dbReference>
<organism evidence="2 3">
    <name type="scientific">Croceibacterium selenioxidans</name>
    <dbReference type="NCBI Taxonomy" id="2838833"/>
    <lineage>
        <taxon>Bacteria</taxon>
        <taxon>Pseudomonadati</taxon>
        <taxon>Pseudomonadota</taxon>
        <taxon>Alphaproteobacteria</taxon>
        <taxon>Sphingomonadales</taxon>
        <taxon>Erythrobacteraceae</taxon>
        <taxon>Croceibacterium</taxon>
    </lineage>
</organism>
<keyword evidence="3" id="KW-1185">Reference proteome</keyword>
<evidence type="ECO:0008006" key="4">
    <source>
        <dbReference type="Google" id="ProtNLM"/>
    </source>
</evidence>
<feature type="signal peptide" evidence="1">
    <location>
        <begin position="1"/>
        <end position="23"/>
    </location>
</feature>
<protein>
    <recommendedName>
        <fullName evidence="4">DUF2147 domain-containing protein</fullName>
    </recommendedName>
</protein>
<keyword evidence="1" id="KW-0732">Signal</keyword>
<dbReference type="EMBL" id="JAHFVK010000002">
    <property type="protein sequence ID" value="MBT2134984.1"/>
    <property type="molecule type" value="Genomic_DNA"/>
</dbReference>
<reference evidence="2 3" key="1">
    <citation type="submission" date="2021-05" db="EMBL/GenBank/DDBJ databases">
        <title>Croceibacterium sp. LX-88 genome sequence.</title>
        <authorList>
            <person name="Luo X."/>
        </authorList>
    </citation>
    <scope>NUCLEOTIDE SEQUENCE [LARGE SCALE GENOMIC DNA]</scope>
    <source>
        <strain evidence="2 3">LX-88</strain>
    </source>
</reference>
<gene>
    <name evidence="2" type="ORF">KK137_11625</name>
</gene>